<dbReference type="Pfam" id="PF08294">
    <property type="entry name" value="TIM21"/>
    <property type="match status" value="1"/>
</dbReference>
<comment type="caution">
    <text evidence="10">The sequence shown here is derived from an EMBL/GenBank/DDBJ whole genome shotgun (WGS) entry which is preliminary data.</text>
</comment>
<keyword evidence="9" id="KW-0653">Protein transport</keyword>
<dbReference type="InterPro" id="IPR038552">
    <property type="entry name" value="Tim21_IMS_sf"/>
</dbReference>
<keyword evidence="5" id="KW-0809">Transit peptide</keyword>
<keyword evidence="8 9" id="KW-0472">Membrane</keyword>
<dbReference type="AlphaFoldDB" id="A0A9W8E2U9"/>
<keyword evidence="4 9" id="KW-0812">Transmembrane</keyword>
<keyword evidence="6 9" id="KW-1133">Transmembrane helix</keyword>
<keyword evidence="9" id="KW-0811">Translocation</keyword>
<dbReference type="GO" id="GO:0005744">
    <property type="term" value="C:TIM23 mitochondrial import inner membrane translocase complex"/>
    <property type="evidence" value="ECO:0007669"/>
    <property type="project" value="UniProtKB-UniRule"/>
</dbReference>
<evidence type="ECO:0000256" key="1">
    <source>
        <dbReference type="ARBA" id="ARBA00004304"/>
    </source>
</evidence>
<evidence type="ECO:0000256" key="8">
    <source>
        <dbReference type="ARBA" id="ARBA00023136"/>
    </source>
</evidence>
<dbReference type="Proteomes" id="UP001150569">
    <property type="component" value="Unassembled WGS sequence"/>
</dbReference>
<protein>
    <recommendedName>
        <fullName evidence="3 9">Mitochondrial import inner membrane translocase subunit Tim21</fullName>
    </recommendedName>
</protein>
<dbReference type="GO" id="GO:0030150">
    <property type="term" value="P:protein import into mitochondrial matrix"/>
    <property type="evidence" value="ECO:0007669"/>
    <property type="project" value="UniProtKB-UniRule"/>
</dbReference>
<comment type="similarity">
    <text evidence="2 9">Belongs to the TIM21 family.</text>
</comment>
<keyword evidence="9" id="KW-0999">Mitochondrion inner membrane</keyword>
<name>A0A9W8E2U9_9FUNG</name>
<comment type="subunit">
    <text evidence="9">Component of the TIM23 complex.</text>
</comment>
<keyword evidence="9" id="KW-0813">Transport</keyword>
<organism evidence="10 11">
    <name type="scientific">Tieghemiomyces parasiticus</name>
    <dbReference type="NCBI Taxonomy" id="78921"/>
    <lineage>
        <taxon>Eukaryota</taxon>
        <taxon>Fungi</taxon>
        <taxon>Fungi incertae sedis</taxon>
        <taxon>Zoopagomycota</taxon>
        <taxon>Kickxellomycotina</taxon>
        <taxon>Dimargaritomycetes</taxon>
        <taxon>Dimargaritales</taxon>
        <taxon>Dimargaritaceae</taxon>
        <taxon>Tieghemiomyces</taxon>
    </lineage>
</organism>
<dbReference type="OrthoDB" id="436405at2759"/>
<accession>A0A9W8E2U9</accession>
<keyword evidence="11" id="KW-1185">Reference proteome</keyword>
<evidence type="ECO:0000256" key="4">
    <source>
        <dbReference type="ARBA" id="ARBA00022692"/>
    </source>
</evidence>
<comment type="function">
    <text evidence="9">Essential component of the TIM23 complex, a complex that mediates the translocation of transit peptide-containing proteins across the mitochondrial inner membrane.</text>
</comment>
<dbReference type="PANTHER" id="PTHR13032">
    <property type="entry name" value="MITOCHONDRIAL IMPORT INNER MEMBRANE TRANSLOCASE SUBUNIT TIM21"/>
    <property type="match status" value="1"/>
</dbReference>
<reference evidence="10" key="1">
    <citation type="submission" date="2022-07" db="EMBL/GenBank/DDBJ databases">
        <title>Phylogenomic reconstructions and comparative analyses of Kickxellomycotina fungi.</title>
        <authorList>
            <person name="Reynolds N.K."/>
            <person name="Stajich J.E."/>
            <person name="Barry K."/>
            <person name="Grigoriev I.V."/>
            <person name="Crous P."/>
            <person name="Smith M.E."/>
        </authorList>
    </citation>
    <scope>NUCLEOTIDE SEQUENCE</scope>
    <source>
        <strain evidence="10">RSA 861</strain>
    </source>
</reference>
<proteinExistence type="inferred from homology"/>
<dbReference type="PANTHER" id="PTHR13032:SF6">
    <property type="entry name" value="MITOCHONDRIAL IMPORT INNER MEMBRANE TRANSLOCASE SUBUNIT TIM21"/>
    <property type="match status" value="1"/>
</dbReference>
<evidence type="ECO:0000256" key="2">
    <source>
        <dbReference type="ARBA" id="ARBA00010867"/>
    </source>
</evidence>
<feature type="transmembrane region" description="Helical" evidence="9">
    <location>
        <begin position="91"/>
        <end position="111"/>
    </location>
</feature>
<evidence type="ECO:0000256" key="6">
    <source>
        <dbReference type="ARBA" id="ARBA00022989"/>
    </source>
</evidence>
<dbReference type="InterPro" id="IPR013261">
    <property type="entry name" value="Tim21"/>
</dbReference>
<evidence type="ECO:0000313" key="11">
    <source>
        <dbReference type="Proteomes" id="UP001150569"/>
    </source>
</evidence>
<sequence length="277" mass="30995">MSNCGVSNALRWAPLTYGRMAPRTVPGVLGNSVLGQRFTTLPFPRKSSLSGRSCRGPHPRPPAFRPRLQLTRLVNTQALIYRVQSAARTTGNLAVICVGLAILGGVPYFLFSDLLGSEGHIRWFSDALQRIRHDPDVIKYVGTPIKGYGDPGSRMARNRTINHTLTRDARGVEHLLIRFYIEGPKDTGTVKLELSKDARGVWHYNYILVEVPGHGRSSWRIVVDTSRPAPPPAWRETLADTQAFIVTEGCRAWHVTKQCSLVAYDHARDWIASFRDR</sequence>
<evidence type="ECO:0000256" key="3">
    <source>
        <dbReference type="ARBA" id="ARBA00020726"/>
    </source>
</evidence>
<evidence type="ECO:0000313" key="10">
    <source>
        <dbReference type="EMBL" id="KAJ1929528.1"/>
    </source>
</evidence>
<keyword evidence="7 9" id="KW-0496">Mitochondrion</keyword>
<dbReference type="Gene3D" id="3.10.450.320">
    <property type="entry name" value="Mitochondrial import inner membrane translocase subunit Tim21"/>
    <property type="match status" value="1"/>
</dbReference>
<evidence type="ECO:0000256" key="7">
    <source>
        <dbReference type="ARBA" id="ARBA00023128"/>
    </source>
</evidence>
<evidence type="ECO:0000256" key="5">
    <source>
        <dbReference type="ARBA" id="ARBA00022946"/>
    </source>
</evidence>
<dbReference type="EMBL" id="JANBPT010000032">
    <property type="protein sequence ID" value="KAJ1929528.1"/>
    <property type="molecule type" value="Genomic_DNA"/>
</dbReference>
<gene>
    <name evidence="10" type="primary">TIM21_1</name>
    <name evidence="10" type="ORF">IWQ60_001073</name>
</gene>
<comment type="subcellular location">
    <subcellularLocation>
        <location evidence="9">Mitochondrion inner membrane</location>
        <topology evidence="9">Single-pass membrane protein</topology>
    </subcellularLocation>
    <subcellularLocation>
        <location evidence="1">Mitochondrion membrane</location>
        <topology evidence="1">Single-pass membrane protein</topology>
    </subcellularLocation>
</comment>
<evidence type="ECO:0000256" key="9">
    <source>
        <dbReference type="RuleBase" id="RU367142"/>
    </source>
</evidence>